<reference evidence="9 10" key="1">
    <citation type="submission" date="2020-07" db="EMBL/GenBank/DDBJ databases">
        <title>Sequencing the genomes of 1000 actinobacteria strains.</title>
        <authorList>
            <person name="Klenk H.-P."/>
        </authorList>
    </citation>
    <scope>NUCLEOTIDE SEQUENCE [LARGE SCALE GENOMIC DNA]</scope>
    <source>
        <strain evidence="9 10">DSM 26341</strain>
    </source>
</reference>
<evidence type="ECO:0000256" key="3">
    <source>
        <dbReference type="ARBA" id="ARBA00022927"/>
    </source>
</evidence>
<sequence>MPLKAHIIELRNRLIIAAIGVVLGAVAGWFLYDPVFYILQQPIQEVAAARGNTADVNFQSVGAAFDMKLKVSLFIGAIVSSPVWIYEIWAFVTPGLTKKERGYTLGFMGAAIPLFLLGSVASFFALPNAVKGLTSFTPKGASNIINAQDYLSFVMMIVLMFGIAFVIPVIVVALNMVGILSAKTLVKGWRIIIILTLLFSAIATPTPDAVSMFFLAVPMLVLFVIAWVICAANDRRRKRKAIAEGTWVDPDADDDLDEYDADDADAGRNDPDAKRE</sequence>
<keyword evidence="5 7" id="KW-0811">Translocation</keyword>
<evidence type="ECO:0000256" key="2">
    <source>
        <dbReference type="ARBA" id="ARBA00022692"/>
    </source>
</evidence>
<feature type="transmembrane region" description="Helical" evidence="7">
    <location>
        <begin position="71"/>
        <end position="92"/>
    </location>
</feature>
<dbReference type="NCBIfam" id="TIGR00945">
    <property type="entry name" value="tatC"/>
    <property type="match status" value="1"/>
</dbReference>
<evidence type="ECO:0000313" key="10">
    <source>
        <dbReference type="Proteomes" id="UP000539111"/>
    </source>
</evidence>
<comment type="subunit">
    <text evidence="7">The Tat system comprises two distinct complexes: a TatABC complex, containing multiple copies of TatA, TatB and TatC subunits, and a separate TatA complex, containing only TatA subunits. Substrates initially bind to the TatABC complex, which probably triggers association of the separate TatA complex to form the active translocon.</text>
</comment>
<feature type="transmembrane region" description="Helical" evidence="7">
    <location>
        <begin position="150"/>
        <end position="177"/>
    </location>
</feature>
<keyword evidence="2 7" id="KW-0812">Transmembrane</keyword>
<dbReference type="RefSeq" id="WP_179428758.1">
    <property type="nucleotide sequence ID" value="NZ_JACBZP010000001.1"/>
</dbReference>
<keyword evidence="6 7" id="KW-0472">Membrane</keyword>
<evidence type="ECO:0000313" key="9">
    <source>
        <dbReference type="EMBL" id="NYI68405.1"/>
    </source>
</evidence>
<dbReference type="PANTHER" id="PTHR30371">
    <property type="entry name" value="SEC-INDEPENDENT PROTEIN TRANSLOCASE PROTEIN TATC"/>
    <property type="match status" value="1"/>
</dbReference>
<organism evidence="9 10">
    <name type="scientific">Spelaeicoccus albus</name>
    <dbReference type="NCBI Taxonomy" id="1280376"/>
    <lineage>
        <taxon>Bacteria</taxon>
        <taxon>Bacillati</taxon>
        <taxon>Actinomycetota</taxon>
        <taxon>Actinomycetes</taxon>
        <taxon>Micrococcales</taxon>
        <taxon>Brevibacteriaceae</taxon>
        <taxon>Spelaeicoccus</taxon>
    </lineage>
</organism>
<keyword evidence="3 7" id="KW-0653">Protein transport</keyword>
<feature type="compositionally biased region" description="Basic and acidic residues" evidence="8">
    <location>
        <begin position="265"/>
        <end position="276"/>
    </location>
</feature>
<dbReference type="PANTHER" id="PTHR30371:SF0">
    <property type="entry name" value="SEC-INDEPENDENT PROTEIN TRANSLOCASE PROTEIN TATC, CHLOROPLASTIC-RELATED"/>
    <property type="match status" value="1"/>
</dbReference>
<evidence type="ECO:0000256" key="1">
    <source>
        <dbReference type="ARBA" id="ARBA00004141"/>
    </source>
</evidence>
<feature type="region of interest" description="Disordered" evidence="8">
    <location>
        <begin position="248"/>
        <end position="276"/>
    </location>
</feature>
<keyword evidence="7" id="KW-1003">Cell membrane</keyword>
<proteinExistence type="inferred from homology"/>
<dbReference type="EMBL" id="JACBZP010000001">
    <property type="protein sequence ID" value="NYI68405.1"/>
    <property type="molecule type" value="Genomic_DNA"/>
</dbReference>
<feature type="compositionally biased region" description="Acidic residues" evidence="8">
    <location>
        <begin position="250"/>
        <end position="264"/>
    </location>
</feature>
<comment type="caution">
    <text evidence="9">The sequence shown here is derived from an EMBL/GenBank/DDBJ whole genome shotgun (WGS) entry which is preliminary data.</text>
</comment>
<feature type="transmembrane region" description="Helical" evidence="7">
    <location>
        <begin position="104"/>
        <end position="130"/>
    </location>
</feature>
<feature type="transmembrane region" description="Helical" evidence="7">
    <location>
        <begin position="189"/>
        <end position="206"/>
    </location>
</feature>
<evidence type="ECO:0000256" key="4">
    <source>
        <dbReference type="ARBA" id="ARBA00022989"/>
    </source>
</evidence>
<accession>A0A7Z0IIE8</accession>
<comment type="subcellular location">
    <subcellularLocation>
        <location evidence="7">Cell membrane</location>
        <topology evidence="7">Multi-pass membrane protein</topology>
    </subcellularLocation>
    <subcellularLocation>
        <location evidence="1">Membrane</location>
        <topology evidence="1">Multi-pass membrane protein</topology>
    </subcellularLocation>
</comment>
<evidence type="ECO:0000256" key="5">
    <source>
        <dbReference type="ARBA" id="ARBA00023010"/>
    </source>
</evidence>
<protein>
    <recommendedName>
        <fullName evidence="7">Sec-independent protein translocase protein TatC</fullName>
    </recommendedName>
</protein>
<keyword evidence="10" id="KW-1185">Reference proteome</keyword>
<evidence type="ECO:0000256" key="6">
    <source>
        <dbReference type="ARBA" id="ARBA00023136"/>
    </source>
</evidence>
<feature type="transmembrane region" description="Helical" evidence="7">
    <location>
        <begin position="212"/>
        <end position="232"/>
    </location>
</feature>
<keyword evidence="4 7" id="KW-1133">Transmembrane helix</keyword>
<dbReference type="PRINTS" id="PR01840">
    <property type="entry name" value="TATCFAMILY"/>
</dbReference>
<dbReference type="AlphaFoldDB" id="A0A7Z0IIE8"/>
<dbReference type="GO" id="GO:0033281">
    <property type="term" value="C:TAT protein transport complex"/>
    <property type="evidence" value="ECO:0007669"/>
    <property type="project" value="UniProtKB-UniRule"/>
</dbReference>
<evidence type="ECO:0000256" key="8">
    <source>
        <dbReference type="SAM" id="MobiDB-lite"/>
    </source>
</evidence>
<comment type="similarity">
    <text evidence="7">Belongs to the TatC family.</text>
</comment>
<feature type="transmembrane region" description="Helical" evidence="7">
    <location>
        <begin position="12"/>
        <end position="32"/>
    </location>
</feature>
<comment type="function">
    <text evidence="7">Part of the twin-arginine translocation (Tat) system that transports large folded proteins containing a characteristic twin-arginine motif in their signal peptide across membranes. Together with TatB, TatC is part of a receptor directly interacting with Tat signal peptides.</text>
</comment>
<dbReference type="Proteomes" id="UP000539111">
    <property type="component" value="Unassembled WGS sequence"/>
</dbReference>
<dbReference type="HAMAP" id="MF_00902">
    <property type="entry name" value="TatC"/>
    <property type="match status" value="1"/>
</dbReference>
<dbReference type="GO" id="GO:0043953">
    <property type="term" value="P:protein transport by the Tat complex"/>
    <property type="evidence" value="ECO:0007669"/>
    <property type="project" value="UniProtKB-UniRule"/>
</dbReference>
<dbReference type="GO" id="GO:0065002">
    <property type="term" value="P:intracellular protein transmembrane transport"/>
    <property type="evidence" value="ECO:0007669"/>
    <property type="project" value="TreeGrafter"/>
</dbReference>
<evidence type="ECO:0000256" key="7">
    <source>
        <dbReference type="HAMAP-Rule" id="MF_00902"/>
    </source>
</evidence>
<name>A0A7Z0IIE8_9MICO</name>
<gene>
    <name evidence="7" type="primary">tatC</name>
    <name evidence="9" type="ORF">BJY26_002711</name>
</gene>
<dbReference type="InterPro" id="IPR002033">
    <property type="entry name" value="TatC"/>
</dbReference>
<dbReference type="GO" id="GO:0009977">
    <property type="term" value="F:proton motive force dependent protein transmembrane transporter activity"/>
    <property type="evidence" value="ECO:0007669"/>
    <property type="project" value="TreeGrafter"/>
</dbReference>
<keyword evidence="7" id="KW-0813">Transport</keyword>
<dbReference type="Pfam" id="PF00902">
    <property type="entry name" value="TatC"/>
    <property type="match status" value="1"/>
</dbReference>